<dbReference type="RefSeq" id="WP_150064226.1">
    <property type="nucleotide sequence ID" value="NZ_JACHII010000031.1"/>
</dbReference>
<protein>
    <recommendedName>
        <fullName evidence="5">Helix-turn-helix domain-containing protein</fullName>
    </recommendedName>
</protein>
<name>A0A5M6I477_9PROT</name>
<evidence type="ECO:0000313" key="3">
    <source>
        <dbReference type="EMBL" id="KAA5603021.1"/>
    </source>
</evidence>
<keyword evidence="4" id="KW-1185">Reference proteome</keyword>
<sequence>MNSGEVMPTLDATLQTMTKGDFARLVGRAPSAVSNWIADGKLSGAALDGPGRSARVVVPEALRQLGMKLDVRQQMAQARPVDTGAFAPSAPIQTPTRGAARGGVGDAQERLAAAKAEREELALIRERAEAKARDGAWLPTAEARAEFAGVLHRTIRTTEVWLQVEAPQAVLAALVPEDVDALAERLGTTPSTVRGVLAALGVDQRALGVVLRDGYRDHRRQTAERAGAEADEEPQFLDDTDPE</sequence>
<feature type="compositionally biased region" description="Acidic residues" evidence="2">
    <location>
        <begin position="229"/>
        <end position="243"/>
    </location>
</feature>
<dbReference type="Proteomes" id="UP000324065">
    <property type="component" value="Unassembled WGS sequence"/>
</dbReference>
<dbReference type="OrthoDB" id="7852579at2"/>
<dbReference type="AlphaFoldDB" id="A0A5M6I477"/>
<comment type="caution">
    <text evidence="3">The sequence shown here is derived from an EMBL/GenBank/DDBJ whole genome shotgun (WGS) entry which is preliminary data.</text>
</comment>
<evidence type="ECO:0008006" key="5">
    <source>
        <dbReference type="Google" id="ProtNLM"/>
    </source>
</evidence>
<evidence type="ECO:0000313" key="4">
    <source>
        <dbReference type="Proteomes" id="UP000324065"/>
    </source>
</evidence>
<keyword evidence="1" id="KW-0175">Coiled coil</keyword>
<reference evidence="3 4" key="1">
    <citation type="submission" date="2019-09" db="EMBL/GenBank/DDBJ databases">
        <title>Genome sequence of Roseospira marina, one of the more divergent members of the non-sulfur purple photosynthetic bacterial family, the Rhodospirillaceae.</title>
        <authorList>
            <person name="Meyer T."/>
            <person name="Kyndt J."/>
        </authorList>
    </citation>
    <scope>NUCLEOTIDE SEQUENCE [LARGE SCALE GENOMIC DNA]</scope>
    <source>
        <strain evidence="3 4">DSM 15113</strain>
    </source>
</reference>
<proteinExistence type="predicted"/>
<gene>
    <name evidence="3" type="ORF">F1188_20025</name>
</gene>
<feature type="compositionally biased region" description="Basic and acidic residues" evidence="2">
    <location>
        <begin position="218"/>
        <end position="228"/>
    </location>
</feature>
<dbReference type="EMBL" id="VWPJ01000040">
    <property type="protein sequence ID" value="KAA5603021.1"/>
    <property type="molecule type" value="Genomic_DNA"/>
</dbReference>
<feature type="coiled-coil region" evidence="1">
    <location>
        <begin position="104"/>
        <end position="133"/>
    </location>
</feature>
<accession>A0A5M6I477</accession>
<evidence type="ECO:0000256" key="2">
    <source>
        <dbReference type="SAM" id="MobiDB-lite"/>
    </source>
</evidence>
<organism evidence="3 4">
    <name type="scientific">Roseospira marina</name>
    <dbReference type="NCBI Taxonomy" id="140057"/>
    <lineage>
        <taxon>Bacteria</taxon>
        <taxon>Pseudomonadati</taxon>
        <taxon>Pseudomonadota</taxon>
        <taxon>Alphaproteobacteria</taxon>
        <taxon>Rhodospirillales</taxon>
        <taxon>Rhodospirillaceae</taxon>
        <taxon>Roseospira</taxon>
    </lineage>
</organism>
<feature type="region of interest" description="Disordered" evidence="2">
    <location>
        <begin position="218"/>
        <end position="243"/>
    </location>
</feature>
<evidence type="ECO:0000256" key="1">
    <source>
        <dbReference type="SAM" id="Coils"/>
    </source>
</evidence>